<name>A0ABU2ZZP1_9GAMM</name>
<dbReference type="RefSeq" id="WP_064662424.1">
    <property type="nucleotide sequence ID" value="NZ_JAVRIF010000001.1"/>
</dbReference>
<dbReference type="EMBL" id="JAVRIF010000001">
    <property type="protein sequence ID" value="MDT0602353.1"/>
    <property type="molecule type" value="Genomic_DNA"/>
</dbReference>
<comment type="caution">
    <text evidence="1">The sequence shown here is derived from an EMBL/GenBank/DDBJ whole genome shotgun (WGS) entry which is preliminary data.</text>
</comment>
<organism evidence="1 2">
    <name type="scientific">Thalassotalea castellviae</name>
    <dbReference type="NCBI Taxonomy" id="3075612"/>
    <lineage>
        <taxon>Bacteria</taxon>
        <taxon>Pseudomonadati</taxon>
        <taxon>Pseudomonadota</taxon>
        <taxon>Gammaproteobacteria</taxon>
        <taxon>Alteromonadales</taxon>
        <taxon>Colwelliaceae</taxon>
        <taxon>Thalassotalea</taxon>
    </lineage>
</organism>
<reference evidence="1 2" key="1">
    <citation type="submission" date="2023-09" db="EMBL/GenBank/DDBJ databases">
        <authorList>
            <person name="Rey-Velasco X."/>
        </authorList>
    </citation>
    <scope>NUCLEOTIDE SEQUENCE [LARGE SCALE GENOMIC DNA]</scope>
    <source>
        <strain evidence="1 2">W431</strain>
    </source>
</reference>
<evidence type="ECO:0000313" key="2">
    <source>
        <dbReference type="Proteomes" id="UP001266357"/>
    </source>
</evidence>
<evidence type="ECO:0000313" key="1">
    <source>
        <dbReference type="EMBL" id="MDT0602353.1"/>
    </source>
</evidence>
<protein>
    <recommendedName>
        <fullName evidence="3">Phage protein</fullName>
    </recommendedName>
</protein>
<evidence type="ECO:0008006" key="3">
    <source>
        <dbReference type="Google" id="ProtNLM"/>
    </source>
</evidence>
<gene>
    <name evidence="1" type="ORF">RM573_01980</name>
</gene>
<sequence length="96" mass="11498">MKYLRINELKAEYSIDGEQWNSIEQITKEDLLSIVDHALENEFFMDDPRESKIGNDAHKIIYSNIYEKLLKLFDERKVFKDECDSQFKEALEKYAE</sequence>
<accession>A0ABU2ZZP1</accession>
<dbReference type="Proteomes" id="UP001266357">
    <property type="component" value="Unassembled WGS sequence"/>
</dbReference>
<proteinExistence type="predicted"/>
<keyword evidence="2" id="KW-1185">Reference proteome</keyword>